<dbReference type="SMART" id="SM00324">
    <property type="entry name" value="RhoGAP"/>
    <property type="match status" value="1"/>
</dbReference>
<organism evidence="8 9">
    <name type="scientific">Lepeophtheirus salmonis</name>
    <name type="common">Salmon louse</name>
    <name type="synonym">Caligus salmonis</name>
    <dbReference type="NCBI Taxonomy" id="72036"/>
    <lineage>
        <taxon>Eukaryota</taxon>
        <taxon>Metazoa</taxon>
        <taxon>Ecdysozoa</taxon>
        <taxon>Arthropoda</taxon>
        <taxon>Crustacea</taxon>
        <taxon>Multicrustacea</taxon>
        <taxon>Hexanauplia</taxon>
        <taxon>Copepoda</taxon>
        <taxon>Siphonostomatoida</taxon>
        <taxon>Caligidae</taxon>
        <taxon>Lepeophtheirus</taxon>
    </lineage>
</organism>
<dbReference type="InterPro" id="IPR036481">
    <property type="entry name" value="Bcr-Abl_oncoprot_oligo_sf"/>
</dbReference>
<dbReference type="SUPFAM" id="SSF50729">
    <property type="entry name" value="PH domain-like"/>
    <property type="match status" value="1"/>
</dbReference>
<evidence type="ECO:0000313" key="9">
    <source>
        <dbReference type="Proteomes" id="UP000675881"/>
    </source>
</evidence>
<feature type="compositionally biased region" description="Basic and acidic residues" evidence="7">
    <location>
        <begin position="170"/>
        <end position="181"/>
    </location>
</feature>
<dbReference type="PANTHER" id="PTHR23182">
    <property type="entry name" value="BREAKPOINT CLUSTER REGION PROTEIN BCR"/>
    <property type="match status" value="1"/>
</dbReference>
<dbReference type="PROSITE" id="PS50238">
    <property type="entry name" value="RHOGAP"/>
    <property type="match status" value="1"/>
</dbReference>
<evidence type="ECO:0000313" key="8">
    <source>
        <dbReference type="EMBL" id="CAF2972456.1"/>
    </source>
</evidence>
<dbReference type="SUPFAM" id="SSF48065">
    <property type="entry name" value="DBL homology domain (DH-domain)"/>
    <property type="match status" value="1"/>
</dbReference>
<dbReference type="GO" id="GO:0005085">
    <property type="term" value="F:guanyl-nucleotide exchange factor activity"/>
    <property type="evidence" value="ECO:0007669"/>
    <property type="project" value="UniProtKB-KW"/>
</dbReference>
<dbReference type="InterPro" id="IPR008936">
    <property type="entry name" value="Rho_GTPase_activation_prot"/>
</dbReference>
<dbReference type="GO" id="GO:0035556">
    <property type="term" value="P:intracellular signal transduction"/>
    <property type="evidence" value="ECO:0007669"/>
    <property type="project" value="InterPro"/>
</dbReference>
<dbReference type="SUPFAM" id="SSF49562">
    <property type="entry name" value="C2 domain (Calcium/lipid-binding domain, CaLB)"/>
    <property type="match status" value="1"/>
</dbReference>
<dbReference type="InterPro" id="IPR035892">
    <property type="entry name" value="C2_domain_sf"/>
</dbReference>
<evidence type="ECO:0000256" key="2">
    <source>
        <dbReference type="ARBA" id="ARBA00004552"/>
    </source>
</evidence>
<dbReference type="PANTHER" id="PTHR23182:SF1">
    <property type="entry name" value="RHO GTPASE ACTIVATING PROTEIN AT 1A, ISOFORM E"/>
    <property type="match status" value="1"/>
</dbReference>
<dbReference type="InterPro" id="IPR035899">
    <property type="entry name" value="DBL_dom_sf"/>
</dbReference>
<dbReference type="Gene3D" id="2.30.29.30">
    <property type="entry name" value="Pleckstrin-homology domain (PH domain)/Phosphotyrosine-binding domain (PTB)"/>
    <property type="match status" value="1"/>
</dbReference>
<feature type="region of interest" description="Disordered" evidence="7">
    <location>
        <begin position="74"/>
        <end position="221"/>
    </location>
</feature>
<dbReference type="GO" id="GO:0030424">
    <property type="term" value="C:axon"/>
    <property type="evidence" value="ECO:0007669"/>
    <property type="project" value="UniProtKB-SubCell"/>
</dbReference>
<dbReference type="Gene3D" id="1.20.900.10">
    <property type="entry name" value="Dbl homology (DH) domain"/>
    <property type="match status" value="1"/>
</dbReference>
<protein>
    <submittedName>
        <fullName evidence="8">ABR</fullName>
    </submittedName>
</protein>
<feature type="region of interest" description="Disordered" evidence="7">
    <location>
        <begin position="307"/>
        <end position="334"/>
    </location>
</feature>
<dbReference type="InterPro" id="IPR037769">
    <property type="entry name" value="Abr/Bcr"/>
</dbReference>
<dbReference type="EMBL" id="HG994585">
    <property type="protein sequence ID" value="CAF2972456.1"/>
    <property type="molecule type" value="Genomic_DNA"/>
</dbReference>
<dbReference type="InterPro" id="IPR000198">
    <property type="entry name" value="RhoGAP_dom"/>
</dbReference>
<dbReference type="SMART" id="SM00239">
    <property type="entry name" value="C2"/>
    <property type="match status" value="1"/>
</dbReference>
<dbReference type="PROSITE" id="PS50004">
    <property type="entry name" value="C2"/>
    <property type="match status" value="1"/>
</dbReference>
<dbReference type="SMART" id="SM00233">
    <property type="entry name" value="PH"/>
    <property type="match status" value="1"/>
</dbReference>
<dbReference type="GO" id="GO:0043197">
    <property type="term" value="C:dendritic spine"/>
    <property type="evidence" value="ECO:0007669"/>
    <property type="project" value="UniProtKB-SubCell"/>
</dbReference>
<dbReference type="Pfam" id="PF00620">
    <property type="entry name" value="RhoGAP"/>
    <property type="match status" value="1"/>
</dbReference>
<dbReference type="SUPFAM" id="SSF48350">
    <property type="entry name" value="GTPase activation domain, GAP"/>
    <property type="match status" value="1"/>
</dbReference>
<dbReference type="InterPro" id="IPR011993">
    <property type="entry name" value="PH-like_dom_sf"/>
</dbReference>
<evidence type="ECO:0000256" key="4">
    <source>
        <dbReference type="ARBA" id="ARBA00022658"/>
    </source>
</evidence>
<gene>
    <name evidence="8" type="ORF">LSAA_11992</name>
</gene>
<dbReference type="InterPro" id="IPR001849">
    <property type="entry name" value="PH_domain"/>
</dbReference>
<keyword evidence="5" id="KW-0770">Synapse</keyword>
<dbReference type="InterPro" id="IPR000219">
    <property type="entry name" value="DH_dom"/>
</dbReference>
<feature type="region of interest" description="Disordered" evidence="7">
    <location>
        <begin position="252"/>
        <end position="287"/>
    </location>
</feature>
<accession>A0A7R8HA97</accession>
<evidence type="ECO:0000256" key="7">
    <source>
        <dbReference type="SAM" id="MobiDB-lite"/>
    </source>
</evidence>
<comment type="subcellular location">
    <subcellularLocation>
        <location evidence="1">Cell projection</location>
        <location evidence="1">Axon</location>
    </subcellularLocation>
    <subcellularLocation>
        <location evidence="2">Cell projection</location>
        <location evidence="2">Dendritic spine</location>
    </subcellularLocation>
</comment>
<keyword evidence="3" id="KW-0343">GTPase activation</keyword>
<proteinExistence type="predicted"/>
<dbReference type="InterPro" id="IPR001331">
    <property type="entry name" value="GDS_CDC24_CS"/>
</dbReference>
<dbReference type="GO" id="GO:0005096">
    <property type="term" value="F:GTPase activator activity"/>
    <property type="evidence" value="ECO:0007669"/>
    <property type="project" value="UniProtKB-KW"/>
</dbReference>
<dbReference type="InterPro" id="IPR000008">
    <property type="entry name" value="C2_dom"/>
</dbReference>
<dbReference type="PROSITE" id="PS50010">
    <property type="entry name" value="DH_2"/>
    <property type="match status" value="1"/>
</dbReference>
<keyword evidence="9" id="KW-1185">Reference proteome</keyword>
<keyword evidence="4" id="KW-0344">Guanine-nucleotide releasing factor</keyword>
<dbReference type="Gene3D" id="1.10.555.10">
    <property type="entry name" value="Rho GTPase activation protein"/>
    <property type="match status" value="1"/>
</dbReference>
<dbReference type="PROSITE" id="PS50003">
    <property type="entry name" value="PH_DOMAIN"/>
    <property type="match status" value="1"/>
</dbReference>
<dbReference type="AlphaFoldDB" id="A0A7R8HA97"/>
<dbReference type="PROSITE" id="PS00741">
    <property type="entry name" value="DH_1"/>
    <property type="match status" value="1"/>
</dbReference>
<dbReference type="Proteomes" id="UP000675881">
    <property type="component" value="Chromosome 6"/>
</dbReference>
<name>A0A7R8HA97_LEPSM</name>
<dbReference type="Gene3D" id="2.60.40.150">
    <property type="entry name" value="C2 domain"/>
    <property type="match status" value="1"/>
</dbReference>
<feature type="compositionally biased region" description="Low complexity" evidence="7">
    <location>
        <begin position="262"/>
        <end position="274"/>
    </location>
</feature>
<dbReference type="Gene3D" id="4.10.280.30">
    <property type="entry name" value="Bcr-Abl oncoprotein oligomerisation domain"/>
    <property type="match status" value="1"/>
</dbReference>
<evidence type="ECO:0000256" key="3">
    <source>
        <dbReference type="ARBA" id="ARBA00022468"/>
    </source>
</evidence>
<evidence type="ECO:0000256" key="6">
    <source>
        <dbReference type="ARBA" id="ARBA00023273"/>
    </source>
</evidence>
<feature type="compositionally biased region" description="Basic and acidic residues" evidence="7">
    <location>
        <begin position="112"/>
        <end position="127"/>
    </location>
</feature>
<dbReference type="Pfam" id="PF00621">
    <property type="entry name" value="RhoGEF"/>
    <property type="match status" value="1"/>
</dbReference>
<dbReference type="Pfam" id="PF19057">
    <property type="entry name" value="PH_19"/>
    <property type="match status" value="1"/>
</dbReference>
<sequence>MQDSSASNVQIASHIETGVPSLYASFMAMMNGGESKLFTDFREAWGSRYPGSELPAAWEEDVRANLEKHETKVRNIENHRIEPGDETEGESPFVTVINNPMSPPPPAPLTPTKEEDRGQPDGVDHEPPSSNPEPHHGNKIKALRANWEKQLVPASIPPAPRKKPPPPKLRSNEQIKSRDSSDSEGQVPSPPHPSEERKKSKPKPKLPSEDDEPLYDTVAQEDEECYDNHLLYSTSLKSDTLSSADLGFDELKSSAQSGGSGTLSSSDTDGLGSSPLHRDPTLNEDEAGGNYVNIQYFLHRGARGGGTMNSSDVAQSDDELEDLPPPRRPRRIPGQADRLVTYTCVLNSVLDSESVYLEGLSVLLQYMKAMKVTLKHTQSLNMTGSNSIGHSFKMLACRTKIYASFLNNYPKALEALHRSTESYPQFADLTRSIKLRSVKGLQRGQCMSLEDLLHKPVARVQKHCLCLQDLIKYSPSESPDLPSLNDALETVQNFLNEYNVSHAGELFPHQERQQRHLVKNSFIVELFEGNRKLRHLFLFNDVLVCAKYKASGGRSEKFTFQLKWYIPLCHALIVEEPSSEPKENSPANLVSLRTQAAALRDQILRIEKEEEWKGVKKGLVSKASEKHRKKLAEIESLLVLASPSLVFQVAHRQGKSYTFFLSSEYERSQWVETLHVLQSSLSANSGTTTPPIKDITMFELQSWITNCRKLLKTNMGSFLMRSPRDEPLLFGDLHFTVSSLQGLTRSSEIFVILEVDSYGHYFRKSKTKSILTSCPGDPTWNEEFIIELEGSENIRILVYEQGSSSPPTLRGRATLELSRSWISESEMEQRISMNDLTLRRVPDVKSSSGLFGTSISNLSKKEKRPIPFIVTTCVREVERRGLTEVGVYRVSGSAADVSRLRKAFETNPYEAEQLLKDCDIHSVAGVLKHYLRDLPESLFTSPIYQKLFEAYQDPDHDRRRNIYLTLFALIPSSPNQSCIQYLIEHMVRVSRFEAQNKMSLHNLATVFGPTMLHAGSERDKKGNKDMLLTTGTVDVMAQAGILHFFPYTQI</sequence>
<evidence type="ECO:0000256" key="5">
    <source>
        <dbReference type="ARBA" id="ARBA00023018"/>
    </source>
</evidence>
<feature type="compositionally biased region" description="Acidic residues" evidence="7">
    <location>
        <begin position="209"/>
        <end position="221"/>
    </location>
</feature>
<dbReference type="SMART" id="SM00325">
    <property type="entry name" value="RhoGEF"/>
    <property type="match status" value="1"/>
</dbReference>
<dbReference type="Pfam" id="PF00168">
    <property type="entry name" value="C2"/>
    <property type="match status" value="1"/>
</dbReference>
<feature type="compositionally biased region" description="Basic and acidic residues" evidence="7">
    <location>
        <begin position="74"/>
        <end position="83"/>
    </location>
</feature>
<keyword evidence="6" id="KW-0966">Cell projection</keyword>
<evidence type="ECO:0000256" key="1">
    <source>
        <dbReference type="ARBA" id="ARBA00004489"/>
    </source>
</evidence>
<dbReference type="GO" id="GO:0016020">
    <property type="term" value="C:membrane"/>
    <property type="evidence" value="ECO:0007669"/>
    <property type="project" value="TreeGrafter"/>
</dbReference>
<reference evidence="8" key="1">
    <citation type="submission" date="2021-02" db="EMBL/GenBank/DDBJ databases">
        <authorList>
            <person name="Bekaert M."/>
        </authorList>
    </citation>
    <scope>NUCLEOTIDE SEQUENCE</scope>
    <source>
        <strain evidence="8">IoA-00</strain>
    </source>
</reference>
<dbReference type="OrthoDB" id="2155291at2759"/>